<feature type="domain" description="JmjC" evidence="1">
    <location>
        <begin position="120"/>
        <end position="290"/>
    </location>
</feature>
<dbReference type="KEGG" id="hro:HELRODRAFT_189263"/>
<protein>
    <recommendedName>
        <fullName evidence="1">JmjC domain-containing protein</fullName>
    </recommendedName>
</protein>
<dbReference type="InterPro" id="IPR014710">
    <property type="entry name" value="RmlC-like_jellyroll"/>
</dbReference>
<dbReference type="GO" id="GO:0036139">
    <property type="term" value="F:peptidyl-histidine dioxygenase activity"/>
    <property type="evidence" value="ECO:0000318"/>
    <property type="project" value="GO_Central"/>
</dbReference>
<dbReference type="GO" id="GO:0036140">
    <property type="term" value="F:[protein]-asparagine 3-dioxygenase activity"/>
    <property type="evidence" value="ECO:0000318"/>
    <property type="project" value="GO_Central"/>
</dbReference>
<reference evidence="2 4" key="2">
    <citation type="journal article" date="2013" name="Nature">
        <title>Insights into bilaterian evolution from three spiralian genomes.</title>
        <authorList>
            <person name="Simakov O."/>
            <person name="Marletaz F."/>
            <person name="Cho S.J."/>
            <person name="Edsinger-Gonzales E."/>
            <person name="Havlak P."/>
            <person name="Hellsten U."/>
            <person name="Kuo D.H."/>
            <person name="Larsson T."/>
            <person name="Lv J."/>
            <person name="Arendt D."/>
            <person name="Savage R."/>
            <person name="Osoegawa K."/>
            <person name="de Jong P."/>
            <person name="Grimwood J."/>
            <person name="Chapman J.A."/>
            <person name="Shapiro H."/>
            <person name="Aerts A."/>
            <person name="Otillar R.P."/>
            <person name="Terry A.Y."/>
            <person name="Boore J.L."/>
            <person name="Grigoriev I.V."/>
            <person name="Lindberg D.R."/>
            <person name="Seaver E.C."/>
            <person name="Weisblat D.A."/>
            <person name="Putnam N.H."/>
            <person name="Rokhsar D.S."/>
        </authorList>
    </citation>
    <scope>NUCLEOTIDE SEQUENCE</scope>
</reference>
<reference evidence="3" key="3">
    <citation type="submission" date="2015-06" db="UniProtKB">
        <authorList>
            <consortium name="EnsemblMetazoa"/>
        </authorList>
    </citation>
    <scope>IDENTIFICATION</scope>
</reference>
<dbReference type="SUPFAM" id="SSF51197">
    <property type="entry name" value="Clavaminate synthase-like"/>
    <property type="match status" value="1"/>
</dbReference>
<dbReference type="FunFam" id="2.60.120.10:FF:000042">
    <property type="entry name" value="Hypoxia-inducible factor 1-alpha inhibitor"/>
    <property type="match status" value="1"/>
</dbReference>
<dbReference type="Gene3D" id="1.10.287.1010">
    <property type="entry name" value="Clavaminate synthase-like"/>
    <property type="match status" value="1"/>
</dbReference>
<accession>T1FQW0</accession>
<dbReference type="GO" id="GO:0030947">
    <property type="term" value="P:regulation of vascular endothelial growth factor receptor signaling pathway"/>
    <property type="evidence" value="ECO:0000318"/>
    <property type="project" value="GO_Central"/>
</dbReference>
<dbReference type="InterPro" id="IPR041667">
    <property type="entry name" value="Cupin_8"/>
</dbReference>
<dbReference type="SMART" id="SM00558">
    <property type="entry name" value="JmjC"/>
    <property type="match status" value="1"/>
</dbReference>
<dbReference type="InterPro" id="IPR027452">
    <property type="entry name" value="FIH-1_dom_II"/>
</dbReference>
<dbReference type="Proteomes" id="UP000015101">
    <property type="component" value="Unassembled WGS sequence"/>
</dbReference>
<dbReference type="OrthoDB" id="47172at2759"/>
<evidence type="ECO:0000259" key="1">
    <source>
        <dbReference type="PROSITE" id="PS51184"/>
    </source>
</evidence>
<name>T1FQW0_HELRO</name>
<sequence length="364" mass="42179">MMAEWNAWTDDQLKTYNFPIHPLPICSVNDPQAEELIKEQKPVVIKGSELISTAQKWDLEYLREHIGDGEFTVYESDSESFKYYDDKKVIDGFTPPMKQRRMIFSEFYDAIKNKNRTKKYYLQQPLNDKVGPQIVVDFINFNWKWIKQQQMNNNWGPLTSNLLLISEEGNVTPCHYDEQENFYSQANGYKRVILFPPSQYKYLYPHPVYHPHDRQSQVDFDEPNLKLFPKFKKVVGFGTVLGPGDVLYLPSYWFHYFETLKNSGIATAITFWYKAAPVGNITYPLTAVQLMAMMRNTEKMILEALKDYKQVDIFWNMLAAGRYCKDVQDDTDDEDAGVGNDASVVAKLGDIGRCTGHGDEAKNV</sequence>
<dbReference type="PANTHER" id="PTHR12461:SF105">
    <property type="entry name" value="HYPOXIA-INDUCIBLE FACTOR 1-ALPHA INHIBITOR"/>
    <property type="match status" value="1"/>
</dbReference>
<evidence type="ECO:0000313" key="2">
    <source>
        <dbReference type="EMBL" id="ESN96481.1"/>
    </source>
</evidence>
<dbReference type="CTD" id="20211207"/>
<keyword evidence="4" id="KW-1185">Reference proteome</keyword>
<dbReference type="Gene3D" id="2.60.120.10">
    <property type="entry name" value="Jelly Rolls"/>
    <property type="match status" value="1"/>
</dbReference>
<dbReference type="EnsemblMetazoa" id="HelroT189263">
    <property type="protein sequence ID" value="HelroP189263"/>
    <property type="gene ID" value="HelroG189263"/>
</dbReference>
<dbReference type="PANTHER" id="PTHR12461">
    <property type="entry name" value="HYPOXIA-INDUCIBLE FACTOR 1 ALPHA INHIBITOR-RELATED"/>
    <property type="match status" value="1"/>
</dbReference>
<dbReference type="InParanoid" id="T1FQW0"/>
<dbReference type="HOGENOM" id="CLU_016785_3_0_1"/>
<dbReference type="Pfam" id="PF13621">
    <property type="entry name" value="Cupin_8"/>
    <property type="match status" value="1"/>
</dbReference>
<dbReference type="GO" id="GO:0005737">
    <property type="term" value="C:cytoplasm"/>
    <property type="evidence" value="ECO:0000318"/>
    <property type="project" value="GO_Central"/>
</dbReference>
<gene>
    <name evidence="3" type="primary">20211207</name>
    <name evidence="2" type="ORF">HELRODRAFT_189263</name>
</gene>
<evidence type="ECO:0000313" key="3">
    <source>
        <dbReference type="EnsemblMetazoa" id="HelroP189263"/>
    </source>
</evidence>
<dbReference type="InterPro" id="IPR003347">
    <property type="entry name" value="JmjC_dom"/>
</dbReference>
<evidence type="ECO:0000313" key="4">
    <source>
        <dbReference type="Proteomes" id="UP000015101"/>
    </source>
</evidence>
<dbReference type="RefSeq" id="XP_009025637.1">
    <property type="nucleotide sequence ID" value="XM_009027389.1"/>
</dbReference>
<dbReference type="GeneID" id="20211207"/>
<dbReference type="eggNOG" id="KOG2132">
    <property type="taxonomic scope" value="Eukaryota"/>
</dbReference>
<dbReference type="EMBL" id="KB097495">
    <property type="protein sequence ID" value="ESN96481.1"/>
    <property type="molecule type" value="Genomic_DNA"/>
</dbReference>
<dbReference type="EMBL" id="AMQM01001393">
    <property type="status" value="NOT_ANNOTATED_CDS"/>
    <property type="molecule type" value="Genomic_DNA"/>
</dbReference>
<proteinExistence type="predicted"/>
<dbReference type="STRING" id="6412.T1FQW0"/>
<dbReference type="GO" id="GO:0045746">
    <property type="term" value="P:negative regulation of Notch signaling pathway"/>
    <property type="evidence" value="ECO:0000318"/>
    <property type="project" value="GO_Central"/>
</dbReference>
<dbReference type="PROSITE" id="PS51184">
    <property type="entry name" value="JMJC"/>
    <property type="match status" value="1"/>
</dbReference>
<dbReference type="AlphaFoldDB" id="T1FQW0"/>
<reference evidence="4" key="1">
    <citation type="submission" date="2012-12" db="EMBL/GenBank/DDBJ databases">
        <authorList>
            <person name="Hellsten U."/>
            <person name="Grimwood J."/>
            <person name="Chapman J.A."/>
            <person name="Shapiro H."/>
            <person name="Aerts A."/>
            <person name="Otillar R.P."/>
            <person name="Terry A.Y."/>
            <person name="Boore J.L."/>
            <person name="Simakov O."/>
            <person name="Marletaz F."/>
            <person name="Cho S.-J."/>
            <person name="Edsinger-Gonzales E."/>
            <person name="Havlak P."/>
            <person name="Kuo D.-H."/>
            <person name="Larsson T."/>
            <person name="Lv J."/>
            <person name="Arendt D."/>
            <person name="Savage R."/>
            <person name="Osoegawa K."/>
            <person name="de Jong P."/>
            <person name="Lindberg D.R."/>
            <person name="Seaver E.C."/>
            <person name="Weisblat D.A."/>
            <person name="Putnam N.H."/>
            <person name="Grigoriev I.V."/>
            <person name="Rokhsar D.S."/>
        </authorList>
    </citation>
    <scope>NUCLEOTIDE SEQUENCE</scope>
</reference>
<dbReference type="OMA" id="QNIVGYE"/>
<dbReference type="GO" id="GO:0005634">
    <property type="term" value="C:nucleus"/>
    <property type="evidence" value="ECO:0000318"/>
    <property type="project" value="GO_Central"/>
</dbReference>
<organism evidence="3 4">
    <name type="scientific">Helobdella robusta</name>
    <name type="common">Californian leech</name>
    <dbReference type="NCBI Taxonomy" id="6412"/>
    <lineage>
        <taxon>Eukaryota</taxon>
        <taxon>Metazoa</taxon>
        <taxon>Spiralia</taxon>
        <taxon>Lophotrochozoa</taxon>
        <taxon>Annelida</taxon>
        <taxon>Clitellata</taxon>
        <taxon>Hirudinea</taxon>
        <taxon>Rhynchobdellida</taxon>
        <taxon>Glossiphoniidae</taxon>
        <taxon>Helobdella</taxon>
    </lineage>
</organism>